<dbReference type="GO" id="GO:0000977">
    <property type="term" value="F:RNA polymerase II transcription regulatory region sequence-specific DNA binding"/>
    <property type="evidence" value="ECO:0000318"/>
    <property type="project" value="GO_Central"/>
</dbReference>
<evidence type="ECO:0000256" key="3">
    <source>
        <dbReference type="ARBA" id="ARBA00022737"/>
    </source>
</evidence>
<feature type="domain" description="NF-X1-type" evidence="8">
    <location>
        <begin position="546"/>
        <end position="567"/>
    </location>
</feature>
<feature type="region of interest" description="Disordered" evidence="6">
    <location>
        <begin position="680"/>
        <end position="730"/>
    </location>
</feature>
<keyword evidence="5" id="KW-0862">Zinc</keyword>
<dbReference type="InterPro" id="IPR000967">
    <property type="entry name" value="Znf_NFX1"/>
</dbReference>
<feature type="transmembrane region" description="Helical" evidence="7">
    <location>
        <begin position="952"/>
        <end position="971"/>
    </location>
</feature>
<comment type="similarity">
    <text evidence="1">Belongs to the NFX1 family.</text>
</comment>
<dbReference type="Proteomes" id="UP000054558">
    <property type="component" value="Unassembled WGS sequence"/>
</dbReference>
<dbReference type="SMART" id="SM00438">
    <property type="entry name" value="ZnF_NFX"/>
    <property type="match status" value="11"/>
</dbReference>
<name>A0A1Y1IHN3_KLENI</name>
<feature type="domain" description="NF-X1-type" evidence="8">
    <location>
        <begin position="575"/>
        <end position="593"/>
    </location>
</feature>
<feature type="domain" description="NF-X1-type" evidence="8">
    <location>
        <begin position="657"/>
        <end position="671"/>
    </location>
</feature>
<dbReference type="Pfam" id="PF01422">
    <property type="entry name" value="zf-NF-X1"/>
    <property type="match status" value="11"/>
</dbReference>
<dbReference type="PANTHER" id="PTHR12360:SF1">
    <property type="entry name" value="NF-X1-TYPE ZINC FINGER PROTEIN NFXL1"/>
    <property type="match status" value="1"/>
</dbReference>
<evidence type="ECO:0000256" key="7">
    <source>
        <dbReference type="SAM" id="Phobius"/>
    </source>
</evidence>
<feature type="compositionally biased region" description="Polar residues" evidence="6">
    <location>
        <begin position="63"/>
        <end position="72"/>
    </location>
</feature>
<dbReference type="GO" id="GO:0005634">
    <property type="term" value="C:nucleus"/>
    <property type="evidence" value="ECO:0000318"/>
    <property type="project" value="GO_Central"/>
</dbReference>
<keyword evidence="4" id="KW-0863">Zinc-finger</keyword>
<feature type="compositionally biased region" description="Polar residues" evidence="6">
    <location>
        <begin position="35"/>
        <end position="51"/>
    </location>
</feature>
<dbReference type="OrthoDB" id="536399at2759"/>
<dbReference type="AlphaFoldDB" id="A0A1Y1IHN3"/>
<dbReference type="CDD" id="cd06008">
    <property type="entry name" value="NF-X1-zinc-finger"/>
    <property type="match status" value="7"/>
</dbReference>
<feature type="region of interest" description="Disordered" evidence="6">
    <location>
        <begin position="894"/>
        <end position="933"/>
    </location>
</feature>
<evidence type="ECO:0000313" key="9">
    <source>
        <dbReference type="EMBL" id="GAQ89009.1"/>
    </source>
</evidence>
<keyword evidence="7" id="KW-1133">Transmembrane helix</keyword>
<feature type="domain" description="NF-X1-type" evidence="8">
    <location>
        <begin position="821"/>
        <end position="842"/>
    </location>
</feature>
<dbReference type="OMA" id="KCQSVCH"/>
<protein>
    <recommendedName>
        <fullName evidence="8">NF-X1-type domain-containing protein</fullName>
    </recommendedName>
</protein>
<dbReference type="GO" id="GO:0008270">
    <property type="term" value="F:zinc ion binding"/>
    <property type="evidence" value="ECO:0007669"/>
    <property type="project" value="UniProtKB-KW"/>
</dbReference>
<feature type="compositionally biased region" description="Basic and acidic residues" evidence="6">
    <location>
        <begin position="900"/>
        <end position="919"/>
    </location>
</feature>
<organism evidence="9 10">
    <name type="scientific">Klebsormidium nitens</name>
    <name type="common">Green alga</name>
    <name type="synonym">Ulothrix nitens</name>
    <dbReference type="NCBI Taxonomy" id="105231"/>
    <lineage>
        <taxon>Eukaryota</taxon>
        <taxon>Viridiplantae</taxon>
        <taxon>Streptophyta</taxon>
        <taxon>Klebsormidiophyceae</taxon>
        <taxon>Klebsormidiales</taxon>
        <taxon>Klebsormidiaceae</taxon>
        <taxon>Klebsormidium</taxon>
    </lineage>
</organism>
<dbReference type="GO" id="GO:0000981">
    <property type="term" value="F:DNA-binding transcription factor activity, RNA polymerase II-specific"/>
    <property type="evidence" value="ECO:0000318"/>
    <property type="project" value="GO_Central"/>
</dbReference>
<feature type="domain" description="NF-X1-type" evidence="8">
    <location>
        <begin position="355"/>
        <end position="374"/>
    </location>
</feature>
<sequence length="996" mass="107471">MEPSGGHGAGSSSNQGAEARTFAPASVNPWGRKPAQSTKQNLASSQTSASSPAEAKLSPKPPTSFQTNNINSRFGDISSSDEEDNNEERPDISRLEASIFGDYELGKGADGDAGIEKIRDHLISAQSGAARCLICLEKIRATDPIWDCQDSCYAIMHLLCIQSWARQSIAAVGLRNTASDPLPSNAPAVVPKPKADANWHCPKCRHDYPSSHIPSAYRCFCGKEHNPSFNPWLPPHTCGETCGRPLESDCGHTCRLLCHPGPCPPCPQLVTARCFCGAGEDVRRCGRQEWACGGMCGRKLACGKHSCKQPCHPGECPPCPEAGVFPCRCRKAAETRTCAQRDFSCGKKCGRRLACGRHACERLCHGGKCGDCPLSGVRVCPCGKTELGELPCDVPTPTCGATCEKLLACGRHACPERCHVGPCVETCRVMTDKACRCGSLRKQVPCFQELQCERRCQRQRACGRHACKRRCCDGDCPPCPEACGRRLRCGNHKCPAPCHEGPCAPCPVTVPIACACGGTTITVPCGTESQVKPPRCSKPCPIPRRCRHSAEVPLHRCHYGNCPPCNMVCQEDLGCGHACPKRCHGPHPPPGPVYALRHTKKQKKVLEQEKSPEGSPCPPCQEPVSIPCLGAHSHKLVACSAAAPFSCGEPCGTALACGNHTCEKVCHVVMTSASVQNGGGDVADAGGAESASQEHSLDSRPGGKGNGALPHETEEDATTPNGGLAAAANTLDMPPPEPCEQCARKCSKPPTPPCIHACPRGCHPGPCPPCTKLIRRKCHCEAGVALAIECRELAAAERGGTGEWEKLLSCGNKCDRKLPLCAHTCQEVCHAGACPHPEQCRKKTNVRCPCRRQKKDWPCTDVRAAQAKSGNQTLELLSCDKECRKLAEQKKAADAAAAKKVNDEPREEQSPRNAVEERPRGRKRGRRRDEAQEQRNLFSEDNAKLLVRASLWALYLLIAIIVVYVCVKLLARMDQYMKTTPPAKRRRPPQYYYNDL</sequence>
<reference evidence="9 10" key="1">
    <citation type="journal article" date="2014" name="Nat. Commun.">
        <title>Klebsormidium flaccidum genome reveals primary factors for plant terrestrial adaptation.</title>
        <authorList>
            <person name="Hori K."/>
            <person name="Maruyama F."/>
            <person name="Fujisawa T."/>
            <person name="Togashi T."/>
            <person name="Yamamoto N."/>
            <person name="Seo M."/>
            <person name="Sato S."/>
            <person name="Yamada T."/>
            <person name="Mori H."/>
            <person name="Tajima N."/>
            <person name="Moriyama T."/>
            <person name="Ikeuchi M."/>
            <person name="Watanabe M."/>
            <person name="Wada H."/>
            <person name="Kobayashi K."/>
            <person name="Saito M."/>
            <person name="Masuda T."/>
            <person name="Sasaki-Sekimoto Y."/>
            <person name="Mashiguchi K."/>
            <person name="Awai K."/>
            <person name="Shimojima M."/>
            <person name="Masuda S."/>
            <person name="Iwai M."/>
            <person name="Nobusawa T."/>
            <person name="Narise T."/>
            <person name="Kondo S."/>
            <person name="Saito H."/>
            <person name="Sato R."/>
            <person name="Murakawa M."/>
            <person name="Ihara Y."/>
            <person name="Oshima-Yamada Y."/>
            <person name="Ohtaka K."/>
            <person name="Satoh M."/>
            <person name="Sonobe K."/>
            <person name="Ishii M."/>
            <person name="Ohtani R."/>
            <person name="Kanamori-Sato M."/>
            <person name="Honoki R."/>
            <person name="Miyazaki D."/>
            <person name="Mochizuki H."/>
            <person name="Umetsu J."/>
            <person name="Higashi K."/>
            <person name="Shibata D."/>
            <person name="Kamiya Y."/>
            <person name="Sato N."/>
            <person name="Nakamura Y."/>
            <person name="Tabata S."/>
            <person name="Ida S."/>
            <person name="Kurokawa K."/>
            <person name="Ohta H."/>
        </authorList>
    </citation>
    <scope>NUCLEOTIDE SEQUENCE [LARGE SCALE GENOMIC DNA]</scope>
    <source>
        <strain evidence="9 10">NIES-2285</strain>
    </source>
</reference>
<keyword evidence="10" id="KW-1185">Reference proteome</keyword>
<dbReference type="PANTHER" id="PTHR12360">
    <property type="entry name" value="NUCLEAR TRANSCRIPTION FACTOR, X-BOX BINDING 1 NFX1"/>
    <property type="match status" value="1"/>
</dbReference>
<keyword evidence="7" id="KW-0472">Membrane</keyword>
<evidence type="ECO:0000256" key="1">
    <source>
        <dbReference type="ARBA" id="ARBA00007269"/>
    </source>
</evidence>
<feature type="domain" description="NF-X1-type" evidence="8">
    <location>
        <begin position="489"/>
        <end position="508"/>
    </location>
</feature>
<evidence type="ECO:0000259" key="8">
    <source>
        <dbReference type="SMART" id="SM00438"/>
    </source>
</evidence>
<feature type="domain" description="NF-X1-type" evidence="8">
    <location>
        <begin position="302"/>
        <end position="321"/>
    </location>
</feature>
<dbReference type="InterPro" id="IPR034078">
    <property type="entry name" value="NFX1_fam"/>
</dbReference>
<proteinExistence type="inferred from homology"/>
<dbReference type="CDD" id="cd16697">
    <property type="entry name" value="RING-CH-C4HC3_NFXL1"/>
    <property type="match status" value="1"/>
</dbReference>
<feature type="region of interest" description="Disordered" evidence="6">
    <location>
        <begin position="1"/>
        <end position="94"/>
    </location>
</feature>
<keyword evidence="2" id="KW-0479">Metal-binding</keyword>
<evidence type="ECO:0000256" key="2">
    <source>
        <dbReference type="ARBA" id="ARBA00022723"/>
    </source>
</evidence>
<feature type="domain" description="NF-X1-type" evidence="8">
    <location>
        <begin position="462"/>
        <end position="481"/>
    </location>
</feature>
<dbReference type="STRING" id="105231.A0A1Y1IHN3"/>
<evidence type="ECO:0000256" key="4">
    <source>
        <dbReference type="ARBA" id="ARBA00022771"/>
    </source>
</evidence>
<evidence type="ECO:0000256" key="5">
    <source>
        <dbReference type="ARBA" id="ARBA00022833"/>
    </source>
</evidence>
<dbReference type="EMBL" id="DF237428">
    <property type="protein sequence ID" value="GAQ89009.1"/>
    <property type="molecule type" value="Genomic_DNA"/>
</dbReference>
<dbReference type="GO" id="GO:0006355">
    <property type="term" value="P:regulation of DNA-templated transcription"/>
    <property type="evidence" value="ECO:0000318"/>
    <property type="project" value="GO_Central"/>
</dbReference>
<keyword evidence="7" id="KW-0812">Transmembrane</keyword>
<gene>
    <name evidence="9" type="ORF">KFL_004790030</name>
</gene>
<evidence type="ECO:0000313" key="10">
    <source>
        <dbReference type="Proteomes" id="UP000054558"/>
    </source>
</evidence>
<feature type="domain" description="NF-X1-type" evidence="8">
    <location>
        <begin position="754"/>
        <end position="772"/>
    </location>
</feature>
<evidence type="ECO:0000256" key="6">
    <source>
        <dbReference type="SAM" id="MobiDB-lite"/>
    </source>
</evidence>
<keyword evidence="3" id="KW-0677">Repeat</keyword>
<feature type="domain" description="NF-X1-type" evidence="8">
    <location>
        <begin position="250"/>
        <end position="268"/>
    </location>
</feature>
<accession>A0A1Y1IHN3</accession>
<feature type="domain" description="NF-X1-type" evidence="8">
    <location>
        <begin position="409"/>
        <end position="429"/>
    </location>
</feature>